<dbReference type="PROSITE" id="PS00028">
    <property type="entry name" value="ZINC_FINGER_C2H2_1"/>
    <property type="match status" value="1"/>
</dbReference>
<keyword evidence="4" id="KW-0862">Zinc</keyword>
<proteinExistence type="predicted"/>
<feature type="domain" description="C2H2-type" evidence="6">
    <location>
        <begin position="404"/>
        <end position="431"/>
    </location>
</feature>
<protein>
    <submittedName>
        <fullName evidence="8">Zinc finger protein 845-like</fullName>
    </submittedName>
</protein>
<name>A0A3Q0J8W4_DIACI</name>
<dbReference type="SUPFAM" id="SSF57667">
    <property type="entry name" value="beta-beta-alpha zinc fingers"/>
    <property type="match status" value="6"/>
</dbReference>
<feature type="domain" description="C2H2-type" evidence="6">
    <location>
        <begin position="96"/>
        <end position="123"/>
    </location>
</feature>
<dbReference type="PANTHER" id="PTHR24408">
    <property type="entry name" value="ZINC FINGER PROTEIN"/>
    <property type="match status" value="1"/>
</dbReference>
<keyword evidence="1" id="KW-0479">Metal-binding</keyword>
<evidence type="ECO:0000256" key="5">
    <source>
        <dbReference type="PROSITE-ProRule" id="PRU00042"/>
    </source>
</evidence>
<dbReference type="InterPro" id="IPR013087">
    <property type="entry name" value="Znf_C2H2_type"/>
</dbReference>
<evidence type="ECO:0000256" key="3">
    <source>
        <dbReference type="ARBA" id="ARBA00022771"/>
    </source>
</evidence>
<keyword evidence="7" id="KW-1185">Reference proteome</keyword>
<dbReference type="FunFam" id="3.30.160.60:FF:000446">
    <property type="entry name" value="Zinc finger protein"/>
    <property type="match status" value="1"/>
</dbReference>
<feature type="domain" description="C2H2-type" evidence="6">
    <location>
        <begin position="342"/>
        <end position="369"/>
    </location>
</feature>
<dbReference type="PaxDb" id="121845-A0A3Q0J8W4"/>
<organism evidence="7 8">
    <name type="scientific">Diaphorina citri</name>
    <name type="common">Asian citrus psyllid</name>
    <dbReference type="NCBI Taxonomy" id="121845"/>
    <lineage>
        <taxon>Eukaryota</taxon>
        <taxon>Metazoa</taxon>
        <taxon>Ecdysozoa</taxon>
        <taxon>Arthropoda</taxon>
        <taxon>Hexapoda</taxon>
        <taxon>Insecta</taxon>
        <taxon>Pterygota</taxon>
        <taxon>Neoptera</taxon>
        <taxon>Paraneoptera</taxon>
        <taxon>Hemiptera</taxon>
        <taxon>Sternorrhyncha</taxon>
        <taxon>Psylloidea</taxon>
        <taxon>Psyllidae</taxon>
        <taxon>Diaphorininae</taxon>
        <taxon>Diaphorina</taxon>
    </lineage>
</organism>
<keyword evidence="3 5" id="KW-0863">Zinc-finger</keyword>
<evidence type="ECO:0000313" key="8">
    <source>
        <dbReference type="RefSeq" id="XP_026684866.1"/>
    </source>
</evidence>
<reference evidence="8" key="1">
    <citation type="submission" date="2025-08" db="UniProtKB">
        <authorList>
            <consortium name="RefSeq"/>
        </authorList>
    </citation>
    <scope>IDENTIFICATION</scope>
</reference>
<feature type="domain" description="C2H2-type" evidence="6">
    <location>
        <begin position="269"/>
        <end position="296"/>
    </location>
</feature>
<feature type="domain" description="C2H2-type" evidence="6">
    <location>
        <begin position="223"/>
        <end position="250"/>
    </location>
</feature>
<dbReference type="GO" id="GO:0005634">
    <property type="term" value="C:nucleus"/>
    <property type="evidence" value="ECO:0007669"/>
    <property type="project" value="TreeGrafter"/>
</dbReference>
<evidence type="ECO:0000313" key="7">
    <source>
        <dbReference type="Proteomes" id="UP000079169"/>
    </source>
</evidence>
<dbReference type="Pfam" id="PF00096">
    <property type="entry name" value="zf-C2H2"/>
    <property type="match status" value="5"/>
</dbReference>
<feature type="domain" description="C2H2-type" evidence="6">
    <location>
        <begin position="724"/>
        <end position="751"/>
    </location>
</feature>
<dbReference type="AlphaFoldDB" id="A0A3Q0J8W4"/>
<feature type="domain" description="C2H2-type" evidence="6">
    <location>
        <begin position="834"/>
        <end position="861"/>
    </location>
</feature>
<feature type="domain" description="C2H2-type" evidence="6">
    <location>
        <begin position="600"/>
        <end position="627"/>
    </location>
</feature>
<dbReference type="PROSITE" id="PS50157">
    <property type="entry name" value="ZINC_FINGER_C2H2_2"/>
    <property type="match status" value="11"/>
</dbReference>
<feature type="domain" description="C2H2-type" evidence="6">
    <location>
        <begin position="2"/>
        <end position="29"/>
    </location>
</feature>
<dbReference type="SMART" id="SM00355">
    <property type="entry name" value="ZnF_C2H2"/>
    <property type="match status" value="17"/>
</dbReference>
<evidence type="ECO:0000256" key="1">
    <source>
        <dbReference type="ARBA" id="ARBA00022723"/>
    </source>
</evidence>
<dbReference type="PANTHER" id="PTHR24408:SF58">
    <property type="entry name" value="TRANSCRIPTION FACTOR (TFIIIA), PUTATIVE (AFU_ORTHOLOGUE AFUA_1G05150)-RELATED"/>
    <property type="match status" value="1"/>
</dbReference>
<gene>
    <name evidence="8" type="primary">LOC103516764</name>
</gene>
<dbReference type="GO" id="GO:0000981">
    <property type="term" value="F:DNA-binding transcription factor activity, RNA polymerase II-specific"/>
    <property type="evidence" value="ECO:0007669"/>
    <property type="project" value="TreeGrafter"/>
</dbReference>
<dbReference type="Gene3D" id="3.30.160.60">
    <property type="entry name" value="Classic Zinc Finger"/>
    <property type="match status" value="7"/>
</dbReference>
<keyword evidence="2" id="KW-0677">Repeat</keyword>
<dbReference type="RefSeq" id="XP_026684866.1">
    <property type="nucleotide sequence ID" value="XM_026829065.1"/>
</dbReference>
<evidence type="ECO:0000259" key="6">
    <source>
        <dbReference type="PROSITE" id="PS50157"/>
    </source>
</evidence>
<accession>A0A3Q0J8W4</accession>
<dbReference type="GO" id="GO:0008270">
    <property type="term" value="F:zinc ion binding"/>
    <property type="evidence" value="ECO:0007669"/>
    <property type="project" value="UniProtKB-KW"/>
</dbReference>
<dbReference type="GO" id="GO:0043565">
    <property type="term" value="F:sequence-specific DNA binding"/>
    <property type="evidence" value="ECO:0007669"/>
    <property type="project" value="TreeGrafter"/>
</dbReference>
<dbReference type="Proteomes" id="UP000079169">
    <property type="component" value="Unplaced"/>
</dbReference>
<dbReference type="STRING" id="121845.A0A3Q0J8W4"/>
<feature type="domain" description="C2H2-type" evidence="6">
    <location>
        <begin position="677"/>
        <end position="698"/>
    </location>
</feature>
<dbReference type="GeneID" id="103516764"/>
<dbReference type="InterPro" id="IPR036236">
    <property type="entry name" value="Znf_C2H2_sf"/>
</dbReference>
<evidence type="ECO:0000256" key="2">
    <source>
        <dbReference type="ARBA" id="ARBA00022737"/>
    </source>
</evidence>
<sequence length="861" mass="100944">MYVCDICGKVYQHKRTLYRHKKDECGQEPRFQCPQCPYRAKQKANLKTHLIIKHDSVLLFVIFFVCMHFDHQISADFRQDFLSYGTSFKSNPGGLFACDVCGKGYHFKTGLYRHKKDECGQEPKHQCPHCPYRAKQKTNLKSHLRIRHCYQSYDCARVYKSKKSLARHQTYECNQERQHYCTLCPYRAKQKTHLITHLAIRHNQKTQSSRTGSSYCADADGLFSCSDCARTYKNRKTLIRHHKFECGQEPQHYCPLCTYQSLHLAEGLFSCSDCARVYKSKKSLARHQTYECNQERQHYCTLCPYRAKQKTHLITHLAIRHNQKTQSSRTGSSYCADADGLFSCSDCARTYKNRKTLIRHHKFECGQEPQHYCPLLTTVFNPLDLISDFLSYGTSFKSNPGGLFACDVCGKGYHFKTGLYRHKKDECGQEPKHQCPHCPYRAKQKTNLKSHLRIRHCYQIYKALSSLPQKFSSGPDMVPPYILKMCAAVLANPLSALFNASLSAGVFPSKWKSSFIFPIHKSGDRSNIANYRGVCIQSSIPKVLDKLVSSDLSFALIEYQFFSTVKHSHVTGFLRLFPDFTNAFVSYRNFSLRGTQNSLFACDVCHKSYKNRKTLVRHKDYECGKEPHLQCSYCTYRTKHNCSLKTHMAIRHSYILNKSILYKYLHYRKHKQWTSMFRCDTCDKSYKNKVSLNRHKKIECDFLQTCMMFKYLQAQRMSRYSSVFNCETCGKSYKNKVSLNRHRRIECGKEPNLQCSYCPYRTKHNLKVIFPDYLCQFCRKYISELTLLGHCQQCVFPNRPDRSYKFVCFSCDYHTNHSLTMQYHIRKHTGERPYKCELCSYRCKQASDLRKHARIRHNYDY</sequence>
<dbReference type="KEGG" id="dci:103516764"/>
<feature type="domain" description="C2H2-type" evidence="6">
    <location>
        <begin position="806"/>
        <end position="833"/>
    </location>
</feature>
<evidence type="ECO:0000256" key="4">
    <source>
        <dbReference type="ARBA" id="ARBA00022833"/>
    </source>
</evidence>